<reference evidence="2" key="1">
    <citation type="submission" date="2014-11" db="EMBL/GenBank/DDBJ databases">
        <authorList>
            <person name="Amaro Gonzalez C."/>
        </authorList>
    </citation>
    <scope>NUCLEOTIDE SEQUENCE</scope>
</reference>
<feature type="signal peptide" evidence="1">
    <location>
        <begin position="1"/>
        <end position="26"/>
    </location>
</feature>
<evidence type="ECO:0000313" key="2">
    <source>
        <dbReference type="EMBL" id="JAH71499.1"/>
    </source>
</evidence>
<feature type="chain" id="PRO_5002433829" description="Secreted protein" evidence="1">
    <location>
        <begin position="27"/>
        <end position="65"/>
    </location>
</feature>
<proteinExistence type="predicted"/>
<sequence>MAPSFMFLTAKTCFLFRLLDPSEVSAHNTDIIVCIIRPSASQTKCMEIGTKYRQNRLVLKERKKA</sequence>
<reference evidence="2" key="2">
    <citation type="journal article" date="2015" name="Fish Shellfish Immunol.">
        <title>Early steps in the European eel (Anguilla anguilla)-Vibrio vulnificus interaction in the gills: Role of the RtxA13 toxin.</title>
        <authorList>
            <person name="Callol A."/>
            <person name="Pajuelo D."/>
            <person name="Ebbesson L."/>
            <person name="Teles M."/>
            <person name="MacKenzie S."/>
            <person name="Amaro C."/>
        </authorList>
    </citation>
    <scope>NUCLEOTIDE SEQUENCE</scope>
</reference>
<accession>A0A0E9V040</accession>
<dbReference type="EMBL" id="GBXM01037078">
    <property type="protein sequence ID" value="JAH71499.1"/>
    <property type="molecule type" value="Transcribed_RNA"/>
</dbReference>
<evidence type="ECO:0008006" key="3">
    <source>
        <dbReference type="Google" id="ProtNLM"/>
    </source>
</evidence>
<protein>
    <recommendedName>
        <fullName evidence="3">Secreted protein</fullName>
    </recommendedName>
</protein>
<organism evidence="2">
    <name type="scientific">Anguilla anguilla</name>
    <name type="common">European freshwater eel</name>
    <name type="synonym">Muraena anguilla</name>
    <dbReference type="NCBI Taxonomy" id="7936"/>
    <lineage>
        <taxon>Eukaryota</taxon>
        <taxon>Metazoa</taxon>
        <taxon>Chordata</taxon>
        <taxon>Craniata</taxon>
        <taxon>Vertebrata</taxon>
        <taxon>Euteleostomi</taxon>
        <taxon>Actinopterygii</taxon>
        <taxon>Neopterygii</taxon>
        <taxon>Teleostei</taxon>
        <taxon>Anguilliformes</taxon>
        <taxon>Anguillidae</taxon>
        <taxon>Anguilla</taxon>
    </lineage>
</organism>
<evidence type="ECO:0000256" key="1">
    <source>
        <dbReference type="SAM" id="SignalP"/>
    </source>
</evidence>
<dbReference type="AlphaFoldDB" id="A0A0E9V040"/>
<keyword evidence="1" id="KW-0732">Signal</keyword>
<name>A0A0E9V040_ANGAN</name>